<reference evidence="7 8" key="1">
    <citation type="submission" date="2024-03" db="EMBL/GenBank/DDBJ databases">
        <authorList>
            <person name="Gkanogiannis A."/>
            <person name="Becerra Lopez-Lavalle L."/>
        </authorList>
    </citation>
    <scope>NUCLEOTIDE SEQUENCE [LARGE SCALE GENOMIC DNA]</scope>
</reference>
<keyword evidence="2" id="KW-0805">Transcription regulation</keyword>
<dbReference type="EMBL" id="OZ021744">
    <property type="protein sequence ID" value="CAK9311319.1"/>
    <property type="molecule type" value="Genomic_DNA"/>
</dbReference>
<comment type="subcellular location">
    <subcellularLocation>
        <location evidence="1">Nucleus</location>
    </subcellularLocation>
</comment>
<evidence type="ECO:0008006" key="9">
    <source>
        <dbReference type="Google" id="ProtNLM"/>
    </source>
</evidence>
<evidence type="ECO:0000256" key="1">
    <source>
        <dbReference type="ARBA" id="ARBA00004123"/>
    </source>
</evidence>
<feature type="compositionally biased region" description="Basic and acidic residues" evidence="6">
    <location>
        <begin position="35"/>
        <end position="44"/>
    </location>
</feature>
<dbReference type="PANTHER" id="PTHR31541:SF60">
    <property type="entry name" value="TF-B3 DOMAIN-CONTAINING PROTEIN"/>
    <property type="match status" value="1"/>
</dbReference>
<gene>
    <name evidence="7" type="ORF">CITCOLO1_LOCUS2975</name>
</gene>
<dbReference type="Pfam" id="PF03754">
    <property type="entry name" value="At2g31720-like"/>
    <property type="match status" value="1"/>
</dbReference>
<sequence length="244" mass="27924">MGMGTAVEGFRMGLDFPDLNEIYIPRRRRGSSGTGKKEQPKTETKLPSTTLEAAAILIEMANSVSDFEPKKFNSHKRKKPPTPTKKQRKKKVKQSEYPSIPEMPAATRDRIVEMGGYEIRLVIQKQLQDTDLNKNHGRLSLPAKKLLFDFATEEERKLLSEQENKTKKGLNVMIVDDVLEKRMICLKKWKIGSGDVYCLMTKWNSFVEETGLKSGQHIQLWCFRKNDELEASRLCFAMVKLAPC</sequence>
<evidence type="ECO:0000256" key="4">
    <source>
        <dbReference type="ARBA" id="ARBA00023163"/>
    </source>
</evidence>
<name>A0ABP0XTC5_9ROSI</name>
<proteinExistence type="predicted"/>
<keyword evidence="4" id="KW-0804">Transcription</keyword>
<evidence type="ECO:0000256" key="3">
    <source>
        <dbReference type="ARBA" id="ARBA00023125"/>
    </source>
</evidence>
<dbReference type="SUPFAM" id="SSF101936">
    <property type="entry name" value="DNA-binding pseudobarrel domain"/>
    <property type="match status" value="1"/>
</dbReference>
<accession>A0ABP0XTC5</accession>
<evidence type="ECO:0000256" key="6">
    <source>
        <dbReference type="SAM" id="MobiDB-lite"/>
    </source>
</evidence>
<feature type="region of interest" description="Disordered" evidence="6">
    <location>
        <begin position="25"/>
        <end position="49"/>
    </location>
</feature>
<dbReference type="Proteomes" id="UP001642487">
    <property type="component" value="Chromosome 10"/>
</dbReference>
<feature type="compositionally biased region" description="Basic residues" evidence="6">
    <location>
        <begin position="72"/>
        <end position="92"/>
    </location>
</feature>
<evidence type="ECO:0000313" key="7">
    <source>
        <dbReference type="EMBL" id="CAK9311319.1"/>
    </source>
</evidence>
<evidence type="ECO:0000256" key="2">
    <source>
        <dbReference type="ARBA" id="ARBA00023015"/>
    </source>
</evidence>
<keyword evidence="5" id="KW-0539">Nucleus</keyword>
<dbReference type="Gene3D" id="2.40.330.10">
    <property type="entry name" value="DNA-binding pseudobarrel domain"/>
    <property type="match status" value="1"/>
</dbReference>
<dbReference type="InterPro" id="IPR005508">
    <property type="entry name" value="At2g31720-like"/>
</dbReference>
<protein>
    <recommendedName>
        <fullName evidence="9">B3 domain-containing protein</fullName>
    </recommendedName>
</protein>
<dbReference type="PANTHER" id="PTHR31541">
    <property type="entry name" value="B3 DOMAIN PLANT PROTEIN-RELATED"/>
    <property type="match status" value="1"/>
</dbReference>
<keyword evidence="3" id="KW-0238">DNA-binding</keyword>
<evidence type="ECO:0000256" key="5">
    <source>
        <dbReference type="ARBA" id="ARBA00023242"/>
    </source>
</evidence>
<feature type="region of interest" description="Disordered" evidence="6">
    <location>
        <begin position="67"/>
        <end position="98"/>
    </location>
</feature>
<organism evidence="7 8">
    <name type="scientific">Citrullus colocynthis</name>
    <name type="common">colocynth</name>
    <dbReference type="NCBI Taxonomy" id="252529"/>
    <lineage>
        <taxon>Eukaryota</taxon>
        <taxon>Viridiplantae</taxon>
        <taxon>Streptophyta</taxon>
        <taxon>Embryophyta</taxon>
        <taxon>Tracheophyta</taxon>
        <taxon>Spermatophyta</taxon>
        <taxon>Magnoliopsida</taxon>
        <taxon>eudicotyledons</taxon>
        <taxon>Gunneridae</taxon>
        <taxon>Pentapetalae</taxon>
        <taxon>rosids</taxon>
        <taxon>fabids</taxon>
        <taxon>Cucurbitales</taxon>
        <taxon>Cucurbitaceae</taxon>
        <taxon>Benincaseae</taxon>
        <taxon>Citrullus</taxon>
    </lineage>
</organism>
<keyword evidence="8" id="KW-1185">Reference proteome</keyword>
<dbReference type="InterPro" id="IPR015300">
    <property type="entry name" value="DNA-bd_pseudobarrel_sf"/>
</dbReference>
<evidence type="ECO:0000313" key="8">
    <source>
        <dbReference type="Proteomes" id="UP001642487"/>
    </source>
</evidence>